<feature type="compositionally biased region" description="Low complexity" evidence="1">
    <location>
        <begin position="93"/>
        <end position="103"/>
    </location>
</feature>
<proteinExistence type="predicted"/>
<dbReference type="Proteomes" id="UP001488838">
    <property type="component" value="Unassembled WGS sequence"/>
</dbReference>
<feature type="region of interest" description="Disordered" evidence="1">
    <location>
        <begin position="1"/>
        <end position="118"/>
    </location>
</feature>
<name>A0AAW0IPP2_MYOGA</name>
<dbReference type="PANTHER" id="PTHR28366">
    <property type="entry name" value="CHROMOSOME 1 OPEN READING FRAME 131"/>
    <property type="match status" value="1"/>
</dbReference>
<feature type="region of interest" description="Disordered" evidence="1">
    <location>
        <begin position="267"/>
        <end position="289"/>
    </location>
</feature>
<feature type="compositionally biased region" description="Polar residues" evidence="1">
    <location>
        <begin position="109"/>
        <end position="118"/>
    </location>
</feature>
<evidence type="ECO:0000313" key="2">
    <source>
        <dbReference type="EMBL" id="KAK7816166.1"/>
    </source>
</evidence>
<comment type="caution">
    <text evidence="2">The sequence shown here is derived from an EMBL/GenBank/DDBJ whole genome shotgun (WGS) entry which is preliminary data.</text>
</comment>
<dbReference type="EMBL" id="JBBHLL010000105">
    <property type="protein sequence ID" value="KAK7816166.1"/>
    <property type="molecule type" value="Genomic_DNA"/>
</dbReference>
<dbReference type="Pfam" id="PF15375">
    <property type="entry name" value="FSAF1"/>
    <property type="match status" value="1"/>
</dbReference>
<dbReference type="PANTHER" id="PTHR28366:SF1">
    <property type="entry name" value="CHROMOSOME 1 OPEN READING FRAME 131"/>
    <property type="match status" value="1"/>
</dbReference>
<evidence type="ECO:0000313" key="3">
    <source>
        <dbReference type="Proteomes" id="UP001488838"/>
    </source>
</evidence>
<reference evidence="2 3" key="1">
    <citation type="journal article" date="2023" name="bioRxiv">
        <title>Conserved and derived expression patterns and positive selection on dental genes reveal complex evolutionary context of ever-growing rodent molars.</title>
        <authorList>
            <person name="Calamari Z.T."/>
            <person name="Song A."/>
            <person name="Cohen E."/>
            <person name="Akter M."/>
            <person name="Roy R.D."/>
            <person name="Hallikas O."/>
            <person name="Christensen M.M."/>
            <person name="Li P."/>
            <person name="Marangoni P."/>
            <person name="Jernvall J."/>
            <person name="Klein O.D."/>
        </authorList>
    </citation>
    <scope>NUCLEOTIDE SEQUENCE [LARGE SCALE GENOMIC DNA]</scope>
    <source>
        <strain evidence="2">V071</strain>
    </source>
</reference>
<gene>
    <name evidence="2" type="ORF">U0070_023649</name>
</gene>
<protein>
    <submittedName>
        <fullName evidence="2">Uncharacterized protein</fullName>
    </submittedName>
</protein>
<sequence length="317" mass="34997">MPMAAVAARESDSAEPPGSETLLDEVLRTLYDLGETEGEAEPKRIKKKREKKKDVEMGAEATAELLPLPGSLAKGQRKSASSFFKELREELHSASAAPSAPHSGAEVPATNTVSLSAPKNNSRLVEVVEFQSRSKRKPKPDQDEHAKARLEVHRFGITGYGKGKERVLERERAIVLGAKAPKRSYVNYKVLQQQIKEKRRALEEEERLPPVIAADFIMPAEASGLVMEKVRLALRPEVISIATVSVECPPCAQQVLARDTDVFKRKKRKVQEDRRSKKSAPSILSNGKVGQVGKFRNGTLILSHADIKKINSSRVPK</sequence>
<accession>A0AAW0IPP2</accession>
<dbReference type="AlphaFoldDB" id="A0AAW0IPP2"/>
<dbReference type="InterPro" id="IPR027973">
    <property type="entry name" value="FSAF1-like"/>
</dbReference>
<evidence type="ECO:0000256" key="1">
    <source>
        <dbReference type="SAM" id="MobiDB-lite"/>
    </source>
</evidence>
<keyword evidence="3" id="KW-1185">Reference proteome</keyword>
<dbReference type="InterPro" id="IPR052852">
    <property type="entry name" value="SSU_Processome_Comp"/>
</dbReference>
<organism evidence="2 3">
    <name type="scientific">Myodes glareolus</name>
    <name type="common">Bank vole</name>
    <name type="synonym">Clethrionomys glareolus</name>
    <dbReference type="NCBI Taxonomy" id="447135"/>
    <lineage>
        <taxon>Eukaryota</taxon>
        <taxon>Metazoa</taxon>
        <taxon>Chordata</taxon>
        <taxon>Craniata</taxon>
        <taxon>Vertebrata</taxon>
        <taxon>Euteleostomi</taxon>
        <taxon>Mammalia</taxon>
        <taxon>Eutheria</taxon>
        <taxon>Euarchontoglires</taxon>
        <taxon>Glires</taxon>
        <taxon>Rodentia</taxon>
        <taxon>Myomorpha</taxon>
        <taxon>Muroidea</taxon>
        <taxon>Cricetidae</taxon>
        <taxon>Arvicolinae</taxon>
        <taxon>Myodes</taxon>
    </lineage>
</organism>